<keyword evidence="4 6" id="KW-0472">Membrane</keyword>
<comment type="subcellular location">
    <subcellularLocation>
        <location evidence="6">Cell membrane</location>
        <topology evidence="6">Multi-pass membrane protein</topology>
    </subcellularLocation>
    <subcellularLocation>
        <location evidence="1">Membrane</location>
        <topology evidence="1">Multi-pass membrane protein</topology>
    </subcellularLocation>
</comment>
<dbReference type="RefSeq" id="WP_225961428.1">
    <property type="nucleotide sequence ID" value="NZ_JADBDZ010000001.1"/>
</dbReference>
<evidence type="ECO:0000256" key="5">
    <source>
        <dbReference type="ARBA" id="ARBA00023251"/>
    </source>
</evidence>
<gene>
    <name evidence="8" type="ORF">H4W34_006531</name>
</gene>
<keyword evidence="6" id="KW-0813">Transport</keyword>
<dbReference type="EMBL" id="JADBDZ010000001">
    <property type="protein sequence ID" value="MBE1536698.1"/>
    <property type="molecule type" value="Genomic_DNA"/>
</dbReference>
<sequence>MTTCAQAPAARDRPPGSLAFDGTSGWRAPGAAAQTRILTARFVKSLLLDRRLLLIGLIEPLMMLTAFGQVFSGIVHAPGFPAGVRYVDFLLPALFLTTALQSGLQAGMGLVDDAREGMSARLRTMPVWPGSILVARSLAGLARVVLRLLFLLTLAFCVFGYRPAGGPSGMLAAVVLALVIGWSLGWVFIALACWVDNAETLHAVAGVVMFPLMFASSAFVPVDGLPSWLGWIARLNPITYGVDAARDLTLTGTAAMGALVAIPTALTIAALALPVAVKGLGRQG</sequence>
<keyword evidence="5" id="KW-0046">Antibiotic resistance</keyword>
<feature type="transmembrane region" description="Helical" evidence="6">
    <location>
        <begin position="170"/>
        <end position="194"/>
    </location>
</feature>
<accession>A0ABR9K1V3</accession>
<dbReference type="InterPro" id="IPR052902">
    <property type="entry name" value="ABC-2_transporter"/>
</dbReference>
<comment type="similarity">
    <text evidence="6">Belongs to the ABC-2 integral membrane protein family.</text>
</comment>
<dbReference type="InterPro" id="IPR047817">
    <property type="entry name" value="ABC2_TM_bact-type"/>
</dbReference>
<evidence type="ECO:0000256" key="4">
    <source>
        <dbReference type="ARBA" id="ARBA00023136"/>
    </source>
</evidence>
<keyword evidence="3 6" id="KW-1133">Transmembrane helix</keyword>
<dbReference type="PRINTS" id="PR00164">
    <property type="entry name" value="ABC2TRNSPORT"/>
</dbReference>
<feature type="transmembrane region" description="Helical" evidence="6">
    <location>
        <begin position="201"/>
        <end position="220"/>
    </location>
</feature>
<evidence type="ECO:0000256" key="6">
    <source>
        <dbReference type="RuleBase" id="RU361157"/>
    </source>
</evidence>
<evidence type="ECO:0000256" key="3">
    <source>
        <dbReference type="ARBA" id="ARBA00022989"/>
    </source>
</evidence>
<dbReference type="InterPro" id="IPR013525">
    <property type="entry name" value="ABC2_TM"/>
</dbReference>
<evidence type="ECO:0000256" key="2">
    <source>
        <dbReference type="ARBA" id="ARBA00022692"/>
    </source>
</evidence>
<proteinExistence type="inferred from homology"/>
<name>A0ABR9K1V3_9ACTN</name>
<feature type="transmembrane region" description="Helical" evidence="6">
    <location>
        <begin position="144"/>
        <end position="164"/>
    </location>
</feature>
<reference evidence="8 9" key="1">
    <citation type="submission" date="2020-10" db="EMBL/GenBank/DDBJ databases">
        <title>Sequencing the genomes of 1000 actinobacteria strains.</title>
        <authorList>
            <person name="Klenk H.-P."/>
        </authorList>
    </citation>
    <scope>NUCLEOTIDE SEQUENCE [LARGE SCALE GENOMIC DNA]</scope>
    <source>
        <strain evidence="8 9">DSM 46744</strain>
    </source>
</reference>
<dbReference type="InterPro" id="IPR000412">
    <property type="entry name" value="ABC_2_transport"/>
</dbReference>
<keyword evidence="6" id="KW-1003">Cell membrane</keyword>
<evidence type="ECO:0000256" key="1">
    <source>
        <dbReference type="ARBA" id="ARBA00004141"/>
    </source>
</evidence>
<dbReference type="Pfam" id="PF01061">
    <property type="entry name" value="ABC2_membrane"/>
    <property type="match status" value="1"/>
</dbReference>
<dbReference type="PANTHER" id="PTHR43027">
    <property type="entry name" value="DOXORUBICIN RESISTANCE ABC TRANSPORTER PERMEASE PROTEIN DRRC-RELATED"/>
    <property type="match status" value="1"/>
</dbReference>
<dbReference type="PANTHER" id="PTHR43027:SF2">
    <property type="entry name" value="TRANSPORT PERMEASE PROTEIN"/>
    <property type="match status" value="1"/>
</dbReference>
<feature type="domain" description="ABC transmembrane type-2" evidence="7">
    <location>
        <begin position="51"/>
        <end position="283"/>
    </location>
</feature>
<feature type="transmembrane region" description="Helical" evidence="6">
    <location>
        <begin position="52"/>
        <end position="77"/>
    </location>
</feature>
<keyword evidence="9" id="KW-1185">Reference proteome</keyword>
<comment type="caution">
    <text evidence="8">The sequence shown here is derived from an EMBL/GenBank/DDBJ whole genome shotgun (WGS) entry which is preliminary data.</text>
</comment>
<evidence type="ECO:0000313" key="9">
    <source>
        <dbReference type="Proteomes" id="UP000627838"/>
    </source>
</evidence>
<feature type="transmembrane region" description="Helical" evidence="6">
    <location>
        <begin position="254"/>
        <end position="277"/>
    </location>
</feature>
<dbReference type="Proteomes" id="UP000627838">
    <property type="component" value="Unassembled WGS sequence"/>
</dbReference>
<dbReference type="PROSITE" id="PS51012">
    <property type="entry name" value="ABC_TM2"/>
    <property type="match status" value="1"/>
</dbReference>
<evidence type="ECO:0000259" key="7">
    <source>
        <dbReference type="PROSITE" id="PS51012"/>
    </source>
</evidence>
<feature type="transmembrane region" description="Helical" evidence="6">
    <location>
        <begin position="89"/>
        <end position="111"/>
    </location>
</feature>
<keyword evidence="2 6" id="KW-0812">Transmembrane</keyword>
<protein>
    <recommendedName>
        <fullName evidence="6">Transport permease protein</fullName>
    </recommendedName>
</protein>
<organism evidence="8 9">
    <name type="scientific">Actinomadura algeriensis</name>
    <dbReference type="NCBI Taxonomy" id="1679523"/>
    <lineage>
        <taxon>Bacteria</taxon>
        <taxon>Bacillati</taxon>
        <taxon>Actinomycetota</taxon>
        <taxon>Actinomycetes</taxon>
        <taxon>Streptosporangiales</taxon>
        <taxon>Thermomonosporaceae</taxon>
        <taxon>Actinomadura</taxon>
    </lineage>
</organism>
<evidence type="ECO:0000313" key="8">
    <source>
        <dbReference type="EMBL" id="MBE1536698.1"/>
    </source>
</evidence>
<dbReference type="PIRSF" id="PIRSF006648">
    <property type="entry name" value="DrrB"/>
    <property type="match status" value="1"/>
</dbReference>